<dbReference type="KEGG" id="lfc:LFE_1296"/>
<feature type="region of interest" description="Disordered" evidence="1">
    <location>
        <begin position="1"/>
        <end position="20"/>
    </location>
</feature>
<gene>
    <name evidence="2" type="ordered locus">LFE_1296</name>
</gene>
<dbReference type="Proteomes" id="UP000007382">
    <property type="component" value="Chromosome"/>
</dbReference>
<evidence type="ECO:0000256" key="1">
    <source>
        <dbReference type="SAM" id="MobiDB-lite"/>
    </source>
</evidence>
<organism evidence="2 3">
    <name type="scientific">Leptospirillum ferrooxidans (strain C2-3)</name>
    <dbReference type="NCBI Taxonomy" id="1162668"/>
    <lineage>
        <taxon>Bacteria</taxon>
        <taxon>Pseudomonadati</taxon>
        <taxon>Nitrospirota</taxon>
        <taxon>Nitrospiria</taxon>
        <taxon>Nitrospirales</taxon>
        <taxon>Nitrospiraceae</taxon>
        <taxon>Leptospirillum</taxon>
    </lineage>
</organism>
<protein>
    <submittedName>
        <fullName evidence="2">Uncharacterized protein</fullName>
    </submittedName>
</protein>
<evidence type="ECO:0000313" key="3">
    <source>
        <dbReference type="Proteomes" id="UP000007382"/>
    </source>
</evidence>
<dbReference type="EMBL" id="AP012342">
    <property type="protein sequence ID" value="BAM06979.1"/>
    <property type="molecule type" value="Genomic_DNA"/>
</dbReference>
<accession>I0INY0</accession>
<evidence type="ECO:0000313" key="2">
    <source>
        <dbReference type="EMBL" id="BAM06979.1"/>
    </source>
</evidence>
<reference evidence="3" key="2">
    <citation type="submission" date="2012-03" db="EMBL/GenBank/DDBJ databases">
        <title>The complete genome sequence of the pioneer microbe on fresh volcanic deposit, Leptospirillum ferrooxidans strain C2-3.</title>
        <authorList>
            <person name="Fujimura R."/>
            <person name="Sato Y."/>
            <person name="Nishizawa T."/>
            <person name="Nanba K."/>
            <person name="Oshima K."/>
            <person name="Hattori M."/>
            <person name="Kamijo T."/>
            <person name="Ohta H."/>
        </authorList>
    </citation>
    <scope>NUCLEOTIDE SEQUENCE [LARGE SCALE GENOMIC DNA]</scope>
    <source>
        <strain evidence="3">C2-3</strain>
    </source>
</reference>
<sequence length="75" mass="8098">MVATHGDTNGGFKDKKSHSPSLARRVSFYGVIDQPEMCCSPENGALAGKAGERVVWLRSQGLEWAKSTPTPNIHS</sequence>
<reference evidence="2 3" key="1">
    <citation type="journal article" date="2012" name="J. Bacteriol.">
        <title>Complete Genome Sequence of Leptospirillum ferrooxidans Strain C2-3, Isolated from a Fresh Volcanic Ash Deposit on the Island of Miyake, Japan.</title>
        <authorList>
            <person name="Fujimura R."/>
            <person name="Sato Y."/>
            <person name="Nishizawa T."/>
            <person name="Oshima K."/>
            <person name="Kim S.-W."/>
            <person name="Hattori M."/>
            <person name="Kamijo T."/>
            <person name="Ohta H."/>
        </authorList>
    </citation>
    <scope>NUCLEOTIDE SEQUENCE [LARGE SCALE GENOMIC DNA]</scope>
    <source>
        <strain evidence="2 3">C2-3</strain>
    </source>
</reference>
<dbReference type="HOGENOM" id="CLU_2666639_0_0_0"/>
<dbReference type="AlphaFoldDB" id="I0INY0"/>
<keyword evidence="3" id="KW-1185">Reference proteome</keyword>
<dbReference type="PATRIC" id="fig|1162668.3.peg.1512"/>
<name>I0INY0_LEPFC</name>
<proteinExistence type="predicted"/>